<reference evidence="1 2" key="1">
    <citation type="submission" date="2014-11" db="EMBL/GenBank/DDBJ databases">
        <title>Genetic blueprint of the zoonotic pathogen Toxocara canis.</title>
        <authorList>
            <person name="Zhu X.-Q."/>
            <person name="Korhonen P.K."/>
            <person name="Cai H."/>
            <person name="Young N.D."/>
            <person name="Nejsum P."/>
            <person name="von Samson-Himmelstjerna G."/>
            <person name="Boag P.R."/>
            <person name="Tan P."/>
            <person name="Li Q."/>
            <person name="Min J."/>
            <person name="Yang Y."/>
            <person name="Wang X."/>
            <person name="Fang X."/>
            <person name="Hall R.S."/>
            <person name="Hofmann A."/>
            <person name="Sternberg P.W."/>
            <person name="Jex A.R."/>
            <person name="Gasser R.B."/>
        </authorList>
    </citation>
    <scope>NUCLEOTIDE SEQUENCE [LARGE SCALE GENOMIC DNA]</scope>
    <source>
        <strain evidence="1">PN_DK_2014</strain>
    </source>
</reference>
<accession>A0A0B2VF89</accession>
<protein>
    <submittedName>
        <fullName evidence="1">Uncharacterized protein</fullName>
    </submittedName>
</protein>
<keyword evidence="2" id="KW-1185">Reference proteome</keyword>
<organism evidence="1 2">
    <name type="scientific">Toxocara canis</name>
    <name type="common">Canine roundworm</name>
    <dbReference type="NCBI Taxonomy" id="6265"/>
    <lineage>
        <taxon>Eukaryota</taxon>
        <taxon>Metazoa</taxon>
        <taxon>Ecdysozoa</taxon>
        <taxon>Nematoda</taxon>
        <taxon>Chromadorea</taxon>
        <taxon>Rhabditida</taxon>
        <taxon>Spirurina</taxon>
        <taxon>Ascaridomorpha</taxon>
        <taxon>Ascaridoidea</taxon>
        <taxon>Toxocaridae</taxon>
        <taxon>Toxocara</taxon>
    </lineage>
</organism>
<evidence type="ECO:0000313" key="1">
    <source>
        <dbReference type="EMBL" id="KHN80208.1"/>
    </source>
</evidence>
<dbReference type="EMBL" id="JPKZ01001757">
    <property type="protein sequence ID" value="KHN80208.1"/>
    <property type="molecule type" value="Genomic_DNA"/>
</dbReference>
<dbReference type="Proteomes" id="UP000031036">
    <property type="component" value="Unassembled WGS sequence"/>
</dbReference>
<comment type="caution">
    <text evidence="1">The sequence shown here is derived from an EMBL/GenBank/DDBJ whole genome shotgun (WGS) entry which is preliminary data.</text>
</comment>
<proteinExistence type="predicted"/>
<name>A0A0B2VF89_TOXCA</name>
<sequence length="126" mass="14681">MFSSQSHLCTEVAISETVFGTNPERSVSIVIRFHSLLRPLKLAYTCQPQFLECWRIIGISRMTVPFNFGMKIFMVQVCCTLTFEQRLIAFRRKFWDMCFTAMAIDMALLEAHRNCIQFYCCRPSAC</sequence>
<evidence type="ECO:0000313" key="2">
    <source>
        <dbReference type="Proteomes" id="UP000031036"/>
    </source>
</evidence>
<dbReference type="AlphaFoldDB" id="A0A0B2VF89"/>
<gene>
    <name evidence="1" type="ORF">Tcan_00358</name>
</gene>